<proteinExistence type="predicted"/>
<comment type="caution">
    <text evidence="1">The sequence shown here is derived from an EMBL/GenBank/DDBJ whole genome shotgun (WGS) entry which is preliminary data.</text>
</comment>
<evidence type="ECO:0000313" key="1">
    <source>
        <dbReference type="EMBL" id="GIL59962.1"/>
    </source>
</evidence>
<organism evidence="1 2">
    <name type="scientific">Volvox africanus</name>
    <dbReference type="NCBI Taxonomy" id="51714"/>
    <lineage>
        <taxon>Eukaryota</taxon>
        <taxon>Viridiplantae</taxon>
        <taxon>Chlorophyta</taxon>
        <taxon>core chlorophytes</taxon>
        <taxon>Chlorophyceae</taxon>
        <taxon>CS clade</taxon>
        <taxon>Chlamydomonadales</taxon>
        <taxon>Volvocaceae</taxon>
        <taxon>Volvox</taxon>
    </lineage>
</organism>
<protein>
    <submittedName>
        <fullName evidence="1">Uncharacterized protein</fullName>
    </submittedName>
</protein>
<dbReference type="AlphaFoldDB" id="A0A8J4F4M7"/>
<dbReference type="PANTHER" id="PTHR36395:SF1">
    <property type="entry name" value="RING-H2 ZINC FINGER PROTEIN"/>
    <property type="match status" value="1"/>
</dbReference>
<reference evidence="1" key="1">
    <citation type="journal article" date="2021" name="Proc. Natl. Acad. Sci. U.S.A.">
        <title>Three genomes in the algal genus Volvox reveal the fate of a haploid sex-determining region after a transition to homothallism.</title>
        <authorList>
            <person name="Yamamoto K."/>
            <person name="Hamaji T."/>
            <person name="Kawai-Toyooka H."/>
            <person name="Matsuzaki R."/>
            <person name="Takahashi F."/>
            <person name="Nishimura Y."/>
            <person name="Kawachi M."/>
            <person name="Noguchi H."/>
            <person name="Minakuchi Y."/>
            <person name="Umen J.G."/>
            <person name="Toyoda A."/>
            <person name="Nozaki H."/>
        </authorList>
    </citation>
    <scope>NUCLEOTIDE SEQUENCE</scope>
    <source>
        <strain evidence="1">NIES-3780</strain>
    </source>
</reference>
<keyword evidence="2" id="KW-1185">Reference proteome</keyword>
<dbReference type="EMBL" id="BNCO01000037">
    <property type="protein sequence ID" value="GIL59962.1"/>
    <property type="molecule type" value="Genomic_DNA"/>
</dbReference>
<name>A0A8J4F4M7_9CHLO</name>
<dbReference type="PANTHER" id="PTHR36395">
    <property type="entry name" value="RING-H2 ZINC FINGER PROTEIN"/>
    <property type="match status" value="1"/>
</dbReference>
<sequence>MLAARAQALCRRMLTRGRASAGACRGLTGYAWSMRRACSSNLKARCCRESPAPRVMSSTSSPTSRSCFSGHSASELQRWLEQGGVDTAVYGTGMAKTVHELFDEVSKQESVLEVEGGKALRIVNVLSLHILNSRGQILFEDEQVLPDGRSRRRNVPVSEKMVANESWLAALDRAVKEELSSALPEDYKVTLLEDSYFLRTEYSSSMSYPGLLTKYIFHRVKARVSGIPESPFSTVEVRPGGQLLTKWVWKAPPAQETF</sequence>
<dbReference type="Proteomes" id="UP000747399">
    <property type="component" value="Unassembled WGS sequence"/>
</dbReference>
<gene>
    <name evidence="1" type="ORF">Vafri_14607</name>
</gene>
<accession>A0A8J4F4M7</accession>
<evidence type="ECO:0000313" key="2">
    <source>
        <dbReference type="Proteomes" id="UP000747399"/>
    </source>
</evidence>